<feature type="region of interest" description="Disordered" evidence="1">
    <location>
        <begin position="16"/>
        <end position="40"/>
    </location>
</feature>
<keyword evidence="8" id="KW-1185">Reference proteome</keyword>
<reference evidence="4" key="3">
    <citation type="journal article" date="2021" name="Microorganisms">
        <title>Genomes of Anguillid Herpesvirus 1 Strains Reveal Evolutionary Disparities and Low Genetic Diversity in the Genus Cyprinivirus.</title>
        <authorList>
            <person name="Donohoe O."/>
            <person name="Zhang H."/>
            <person name="Delrez N."/>
            <person name="Gao Y."/>
            <person name="Suarez N.M."/>
            <person name="Davison A.J."/>
            <person name="Vanderplasschen A."/>
        </authorList>
    </citation>
    <scope>NUCLEOTIDE SEQUENCE</scope>
    <source>
        <strain evidence="3">500138</strain>
        <strain evidence="5">DK-200249</strain>
        <strain evidence="4">DK-2008-50-66-1</strain>
        <strain evidence="6">HVA 486123</strain>
        <strain evidence="7">UK N080</strain>
    </source>
</reference>
<dbReference type="EMBL" id="MW580850">
    <property type="protein sequence ID" value="QRM16483.1"/>
    <property type="molecule type" value="Genomic_DNA"/>
</dbReference>
<evidence type="ECO:0000313" key="7">
    <source>
        <dbReference type="EMBL" id="QRM17138.1"/>
    </source>
</evidence>
<protein>
    <submittedName>
        <fullName evidence="4">Protein ORF60</fullName>
    </submittedName>
</protein>
<dbReference type="RefSeq" id="YP_003358199.1">
    <property type="nucleotide sequence ID" value="NC_013668.3"/>
</dbReference>
<dbReference type="EMBL" id="MW580855">
    <property type="protein sequence ID" value="QRM17138.1"/>
    <property type="molecule type" value="Genomic_DNA"/>
</dbReference>
<evidence type="ECO:0000313" key="8">
    <source>
        <dbReference type="Proteomes" id="UP000011239"/>
    </source>
</evidence>
<accession>A0A8E5AK49</accession>
<evidence type="ECO:0000256" key="1">
    <source>
        <dbReference type="SAM" id="MobiDB-lite"/>
    </source>
</evidence>
<proteinExistence type="predicted"/>
<dbReference type="EMBL" id="FJ940765">
    <property type="protein sequence ID" value="ADA57823.1"/>
    <property type="molecule type" value="Genomic_DNA"/>
</dbReference>
<evidence type="ECO:0000313" key="5">
    <source>
        <dbReference type="EMBL" id="QRM16613.1"/>
    </source>
</evidence>
<dbReference type="EMBL" id="MW580854">
    <property type="protein sequence ID" value="QRM17007.1"/>
    <property type="molecule type" value="Genomic_DNA"/>
</dbReference>
<evidence type="ECO:0000313" key="4">
    <source>
        <dbReference type="EMBL" id="QRM16483.1"/>
    </source>
</evidence>
<dbReference type="EMBL" id="MW580851">
    <property type="protein sequence ID" value="QRM16613.1"/>
    <property type="molecule type" value="Genomic_DNA"/>
</dbReference>
<reference evidence="4" key="4">
    <citation type="submission" date="2021-02" db="EMBL/GenBank/DDBJ databases">
        <authorList>
            <person name="Vanderplasschen A.F.C."/>
            <person name="Davison A.J."/>
        </authorList>
    </citation>
    <scope>NUCLEOTIDE SEQUENCE</scope>
    <source>
        <strain evidence="3">500138</strain>
        <strain evidence="5">DK-200249</strain>
        <strain evidence="4">DK-2008-50-66-1</strain>
        <strain evidence="6">HVA 486123</strain>
        <strain evidence="7">UK N080</strain>
    </source>
</reference>
<evidence type="ECO:0000313" key="6">
    <source>
        <dbReference type="EMBL" id="QRM17007.1"/>
    </source>
</evidence>
<name>A0A8E5AK49_9VIRU</name>
<dbReference type="Proteomes" id="UP000011239">
    <property type="component" value="Segment"/>
</dbReference>
<accession>D2E8B1</accession>
<dbReference type="GeneID" id="8683492"/>
<organism evidence="4">
    <name type="scientific">Anguillid herpesvirus 1</name>
    <dbReference type="NCBI Taxonomy" id="150286"/>
    <lineage>
        <taxon>Viruses</taxon>
        <taxon>Duplodnaviria</taxon>
        <taxon>Heunggongvirae</taxon>
        <taxon>Peploviricota</taxon>
        <taxon>Herviviricetes</taxon>
        <taxon>Herpesvirales</taxon>
        <taxon>Alloherpesviridae</taxon>
        <taxon>Cyvirus</taxon>
        <taxon>Cyvirus anguillidallo1</taxon>
    </lineage>
</organism>
<dbReference type="KEGG" id="vg:8683492"/>
<reference evidence="2" key="2">
    <citation type="submission" date="2012-05" db="EMBL/GenBank/DDBJ databases">
        <authorList>
            <person name="van Beurden S.J."/>
            <person name="Gatherer D."/>
            <person name="Tuzi K."/>
            <person name="Herzyk P."/>
            <person name="Galbraith J."/>
            <person name="Peeters B.P.H."/>
            <person name="Rottier P.J.M."/>
            <person name="Engelsma M.Y."/>
            <person name="Davison A.J."/>
        </authorList>
    </citation>
    <scope>NUCLEOTIDE SEQUENCE</scope>
    <source>
        <strain evidence="2">500138</strain>
    </source>
</reference>
<dbReference type="EMBL" id="MW580849">
    <property type="protein sequence ID" value="QRM16354.1"/>
    <property type="molecule type" value="Genomic_DNA"/>
</dbReference>
<gene>
    <name evidence="4" type="primary">ORF60</name>
    <name evidence="2" type="ORF">AngHV1_ORF60</name>
</gene>
<reference evidence="2 8" key="1">
    <citation type="journal article" date="2010" name="J. Gen. Virol.">
        <title>Complete genome sequence and taxonomic position of anguillid herpesvirus 1.</title>
        <authorList>
            <person name="van Beurden S.J."/>
            <person name="Bossers A."/>
            <person name="Voorbergen-Laarman M.H."/>
            <person name="Haenen O.L."/>
            <person name="Peters S."/>
            <person name="Abma-Henkens M.H."/>
            <person name="Peeters B.P."/>
            <person name="Rottier P.J."/>
            <person name="Engelsma M.Y."/>
        </authorList>
    </citation>
    <scope>NUCLEOTIDE SEQUENCE [LARGE SCALE GENOMIC DNA]</scope>
    <source>
        <strain evidence="2">500138</strain>
        <strain evidence="8">Isolate Anguilla anguilla/Netherlands/500138/1998</strain>
    </source>
</reference>
<sequence length="171" mass="19519">MSTIAMLRSVARIAELTQGSDPNQSTNNNYRPDLSEEEKKDTIRDLQNEMLRARIEVLARARDKTAAQALDVEAGRKRTKKTKPARKIAATMTINDLPPIDKAKEMQKRLATKPVEPFSGKGHILKEVPKRRLEHEHAERKKLRSYEDLTRSMGMLMLTKPRRSASAWCLV</sequence>
<evidence type="ECO:0000313" key="3">
    <source>
        <dbReference type="EMBL" id="QRM16354.1"/>
    </source>
</evidence>
<feature type="compositionally biased region" description="Polar residues" evidence="1">
    <location>
        <begin position="17"/>
        <end position="30"/>
    </location>
</feature>
<evidence type="ECO:0000313" key="2">
    <source>
        <dbReference type="EMBL" id="ADA57823.1"/>
    </source>
</evidence>